<dbReference type="GeneID" id="89500761"/>
<dbReference type="InterPro" id="IPR005665">
    <property type="entry name" value="SecF_bac"/>
</dbReference>
<evidence type="ECO:0000256" key="11">
    <source>
        <dbReference type="ARBA" id="ARBA00061053"/>
    </source>
</evidence>
<dbReference type="InterPro" id="IPR022645">
    <property type="entry name" value="SecD/SecF_bac"/>
</dbReference>
<dbReference type="NCBIfam" id="TIGR00966">
    <property type="entry name" value="transloc_SecF"/>
    <property type="match status" value="1"/>
</dbReference>
<dbReference type="InterPro" id="IPR022813">
    <property type="entry name" value="SecD/SecF_arch_bac"/>
</dbReference>
<dbReference type="GO" id="GO:0006605">
    <property type="term" value="P:protein targeting"/>
    <property type="evidence" value="ECO:0007669"/>
    <property type="project" value="UniProtKB-UniRule"/>
</dbReference>
<keyword evidence="7 12" id="KW-0811">Translocation</keyword>
<feature type="transmembrane region" description="Helical" evidence="12">
    <location>
        <begin position="270"/>
        <end position="296"/>
    </location>
</feature>
<keyword evidence="5 12" id="KW-0653">Protein transport</keyword>
<dbReference type="PRINTS" id="PR01755">
    <property type="entry name" value="SECFTRNLCASE"/>
</dbReference>
<dbReference type="InterPro" id="IPR022646">
    <property type="entry name" value="SecD/SecF_CS"/>
</dbReference>
<reference evidence="14 15" key="1">
    <citation type="submission" date="2013-03" db="EMBL/GenBank/DDBJ databases">
        <title>Assembly of a new bacterial strain Brevibacillus borstelensis AK1.</title>
        <authorList>
            <person name="Rajan I."/>
            <person name="PoliReddy D."/>
            <person name="Sugumar T."/>
            <person name="Rathinam K."/>
            <person name="Alqarawi S."/>
            <person name="Khalil A.B."/>
            <person name="Sivakumar N."/>
        </authorList>
    </citation>
    <scope>NUCLEOTIDE SEQUENCE [LARGE SCALE GENOMIC DNA]</scope>
    <source>
        <strain evidence="14 15">AK1</strain>
    </source>
</reference>
<feature type="domain" description="Protein export membrane protein SecD/SecF C-terminal" evidence="13">
    <location>
        <begin position="110"/>
        <end position="298"/>
    </location>
</feature>
<evidence type="ECO:0000313" key="14">
    <source>
        <dbReference type="EMBL" id="EMT52758.1"/>
    </source>
</evidence>
<dbReference type="RefSeq" id="WP_003387571.1">
    <property type="nucleotide sequence ID" value="NZ_APBN01000003.1"/>
</dbReference>
<dbReference type="OrthoDB" id="9805019at2"/>
<dbReference type="Proteomes" id="UP000012081">
    <property type="component" value="Unassembled WGS sequence"/>
</dbReference>
<dbReference type="GO" id="GO:0065002">
    <property type="term" value="P:intracellular protein transmembrane transport"/>
    <property type="evidence" value="ECO:0007669"/>
    <property type="project" value="UniProtKB-UniRule"/>
</dbReference>
<dbReference type="Gene3D" id="1.20.1640.10">
    <property type="entry name" value="Multidrug efflux transporter AcrB transmembrane domain"/>
    <property type="match status" value="1"/>
</dbReference>
<dbReference type="GO" id="GO:0015450">
    <property type="term" value="F:protein-transporting ATPase activity"/>
    <property type="evidence" value="ECO:0007669"/>
    <property type="project" value="InterPro"/>
</dbReference>
<comment type="similarity">
    <text evidence="12">Belongs to the SecD/SecF family. SecF subfamily.</text>
</comment>
<dbReference type="Pfam" id="PF07549">
    <property type="entry name" value="Sec_GG"/>
    <property type="match status" value="1"/>
</dbReference>
<dbReference type="InterPro" id="IPR048634">
    <property type="entry name" value="SecD_SecF_C"/>
</dbReference>
<dbReference type="EMBL" id="APBN01000003">
    <property type="protein sequence ID" value="EMT52758.1"/>
    <property type="molecule type" value="Genomic_DNA"/>
</dbReference>
<evidence type="ECO:0000256" key="3">
    <source>
        <dbReference type="ARBA" id="ARBA00022475"/>
    </source>
</evidence>
<keyword evidence="4 12" id="KW-0812">Transmembrane</keyword>
<evidence type="ECO:0000256" key="2">
    <source>
        <dbReference type="ARBA" id="ARBA00022448"/>
    </source>
</evidence>
<name>M8DGY6_9BACL</name>
<organism evidence="14 15">
    <name type="scientific">Brevibacillus borstelensis AK1</name>
    <dbReference type="NCBI Taxonomy" id="1300222"/>
    <lineage>
        <taxon>Bacteria</taxon>
        <taxon>Bacillati</taxon>
        <taxon>Bacillota</taxon>
        <taxon>Bacilli</taxon>
        <taxon>Bacillales</taxon>
        <taxon>Paenibacillaceae</taxon>
        <taxon>Brevibacillus</taxon>
    </lineage>
</organism>
<dbReference type="GO" id="GO:0005886">
    <property type="term" value="C:plasma membrane"/>
    <property type="evidence" value="ECO:0007669"/>
    <property type="project" value="UniProtKB-SubCell"/>
</dbReference>
<feature type="transmembrane region" description="Helical" evidence="12">
    <location>
        <begin position="21"/>
        <end position="44"/>
    </location>
</feature>
<feature type="transmembrane region" description="Helical" evidence="12">
    <location>
        <begin position="140"/>
        <end position="157"/>
    </location>
</feature>
<comment type="subunit">
    <text evidence="12">Forms a complex with SecD. Part of the essential Sec protein translocation apparatus which comprises SecA, SecYEG and auxiliary proteins SecDF. Other proteins may also be involved.</text>
</comment>
<dbReference type="GO" id="GO:0043952">
    <property type="term" value="P:protein transport by the Sec complex"/>
    <property type="evidence" value="ECO:0007669"/>
    <property type="project" value="UniProtKB-UniRule"/>
</dbReference>
<keyword evidence="15" id="KW-1185">Reference proteome</keyword>
<evidence type="ECO:0000313" key="15">
    <source>
        <dbReference type="Proteomes" id="UP000012081"/>
    </source>
</evidence>
<dbReference type="NCBIfam" id="TIGR00916">
    <property type="entry name" value="2A0604s01"/>
    <property type="match status" value="1"/>
</dbReference>
<proteinExistence type="inferred from homology"/>
<evidence type="ECO:0000256" key="10">
    <source>
        <dbReference type="ARBA" id="ARBA00060856"/>
    </source>
</evidence>
<evidence type="ECO:0000256" key="1">
    <source>
        <dbReference type="ARBA" id="ARBA00004651"/>
    </source>
</evidence>
<dbReference type="STRING" id="1300222.I532_08262"/>
<dbReference type="FunFam" id="1.20.1640.10:FF:000024">
    <property type="entry name" value="Multifunctional fusion protein"/>
    <property type="match status" value="1"/>
</dbReference>
<comment type="similarity">
    <text evidence="10">In the C-terminal section; belongs to the SecD/SecF family. SecF subfamily.</text>
</comment>
<dbReference type="PANTHER" id="PTHR30081">
    <property type="entry name" value="PROTEIN-EXPORT MEMBRANE PROTEIN SEC"/>
    <property type="match status" value="1"/>
</dbReference>
<evidence type="ECO:0000256" key="9">
    <source>
        <dbReference type="ARBA" id="ARBA00059018"/>
    </source>
</evidence>
<evidence type="ECO:0000256" key="12">
    <source>
        <dbReference type="HAMAP-Rule" id="MF_01464"/>
    </source>
</evidence>
<comment type="subcellular location">
    <subcellularLocation>
        <location evidence="1 12">Cell membrane</location>
        <topology evidence="1 12">Multi-pass membrane protein</topology>
    </subcellularLocation>
</comment>
<accession>M8DGY6</accession>
<dbReference type="PANTHER" id="PTHR30081:SF8">
    <property type="entry name" value="PROTEIN TRANSLOCASE SUBUNIT SECF"/>
    <property type="match status" value="1"/>
</dbReference>
<dbReference type="PATRIC" id="fig|1300222.3.peg.1697"/>
<feature type="transmembrane region" description="Helical" evidence="12">
    <location>
        <begin position="246"/>
        <end position="264"/>
    </location>
</feature>
<comment type="similarity">
    <text evidence="11">In the N-terminal section; belongs to the SecD/SecF family. SecD subfamily.</text>
</comment>
<evidence type="ECO:0000256" key="4">
    <source>
        <dbReference type="ARBA" id="ARBA00022692"/>
    </source>
</evidence>
<comment type="caution">
    <text evidence="14">The sequence shown here is derived from an EMBL/GenBank/DDBJ whole genome shotgun (WGS) entry which is preliminary data.</text>
</comment>
<keyword evidence="6 12" id="KW-1133">Transmembrane helix</keyword>
<keyword evidence="3 12" id="KW-1003">Cell membrane</keyword>
<feature type="transmembrane region" description="Helical" evidence="12">
    <location>
        <begin position="191"/>
        <end position="212"/>
    </location>
</feature>
<dbReference type="InterPro" id="IPR055344">
    <property type="entry name" value="SecD_SecF_C_bact"/>
</dbReference>
<evidence type="ECO:0000256" key="5">
    <source>
        <dbReference type="ARBA" id="ARBA00022927"/>
    </source>
</evidence>
<dbReference type="Pfam" id="PF02355">
    <property type="entry name" value="SecD_SecF_C"/>
    <property type="match status" value="1"/>
</dbReference>
<dbReference type="HAMAP" id="MF_01464_B">
    <property type="entry name" value="SecF_B"/>
    <property type="match status" value="1"/>
</dbReference>
<evidence type="ECO:0000256" key="7">
    <source>
        <dbReference type="ARBA" id="ARBA00023010"/>
    </source>
</evidence>
<keyword evidence="2 12" id="KW-0813">Transport</keyword>
<dbReference type="SUPFAM" id="SSF82866">
    <property type="entry name" value="Multidrug efflux transporter AcrB transmembrane domain"/>
    <property type="match status" value="1"/>
</dbReference>
<evidence type="ECO:0000256" key="6">
    <source>
        <dbReference type="ARBA" id="ARBA00022989"/>
    </source>
</evidence>
<evidence type="ECO:0000256" key="8">
    <source>
        <dbReference type="ARBA" id="ARBA00023136"/>
    </source>
</evidence>
<sequence length="313" mass="34883">MSSKRQHEDVIKFDIVKNRRKFYMLSATILIVGLICMLVMGLNLGVDFKSGTRLDIYVGKEFQTADIETLIKENVPNTVFTPVTKYGDKQDQAQTRFDHTIPADQLQKLESALKAKYGDQVSKQEATVDPSIARELVQKAAIAVAVAGIGIIIYIAIRFQFLFGIACIIGLIHDVFIPIALFSVFRLEVDLTFIAAILTIVGYSINDTIVIFDRIRENLRTMKSKTVEDLEHLVNVSLWQTMRRSVFTVGTVFLTAVAIAVLGSESIRNFSLALIFGLVSGTYSSIFVAAQVWVTLKKRELAKKRLSPAPTES</sequence>
<evidence type="ECO:0000259" key="13">
    <source>
        <dbReference type="Pfam" id="PF02355"/>
    </source>
</evidence>
<dbReference type="AlphaFoldDB" id="M8DGY6"/>
<comment type="function">
    <text evidence="9 12">Part of the Sec protein translocase complex. Interacts with the SecYEG preprotein conducting channel. SecDF uses the proton motive force (PMF) to complete protein translocation after the ATP-dependent function of SecA.</text>
</comment>
<gene>
    <name evidence="12" type="primary">secF</name>
    <name evidence="14" type="ORF">I532_08262</name>
</gene>
<keyword evidence="8 12" id="KW-0472">Membrane</keyword>
<protein>
    <recommendedName>
        <fullName evidence="12">Protein-export membrane protein SecF</fullName>
    </recommendedName>
</protein>
<feature type="transmembrane region" description="Helical" evidence="12">
    <location>
        <begin position="162"/>
        <end position="185"/>
    </location>
</feature>